<dbReference type="NCBIfam" id="TIGR00251">
    <property type="entry name" value="DUF167 family protein"/>
    <property type="match status" value="1"/>
</dbReference>
<protein>
    <submittedName>
        <fullName evidence="2">UPF0235 protein</fullName>
    </submittedName>
</protein>
<dbReference type="InterPro" id="IPR036591">
    <property type="entry name" value="YggU-like_sf"/>
</dbReference>
<dbReference type="Proteomes" id="UP000315522">
    <property type="component" value="Unassembled WGS sequence"/>
</dbReference>
<keyword evidence="3" id="KW-1185">Reference proteome</keyword>
<organism evidence="2 3">
    <name type="scientific">Lachnellula willkommii</name>
    <dbReference type="NCBI Taxonomy" id="215461"/>
    <lineage>
        <taxon>Eukaryota</taxon>
        <taxon>Fungi</taxon>
        <taxon>Dikarya</taxon>
        <taxon>Ascomycota</taxon>
        <taxon>Pezizomycotina</taxon>
        <taxon>Leotiomycetes</taxon>
        <taxon>Helotiales</taxon>
        <taxon>Lachnaceae</taxon>
        <taxon>Lachnellula</taxon>
    </lineage>
</organism>
<name>A0A559M9Y7_9HELO</name>
<dbReference type="Gene3D" id="3.30.1200.10">
    <property type="entry name" value="YggU-like"/>
    <property type="match status" value="1"/>
</dbReference>
<evidence type="ECO:0000313" key="3">
    <source>
        <dbReference type="Proteomes" id="UP000315522"/>
    </source>
</evidence>
<dbReference type="InterPro" id="IPR003746">
    <property type="entry name" value="DUF167"/>
</dbReference>
<accession>A0A559M9Y7</accession>
<dbReference type="SUPFAM" id="SSF69786">
    <property type="entry name" value="YggU-like"/>
    <property type="match status" value="1"/>
</dbReference>
<evidence type="ECO:0000313" key="2">
    <source>
        <dbReference type="EMBL" id="TVY89771.1"/>
    </source>
</evidence>
<comment type="caution">
    <text evidence="2">The sequence shown here is derived from an EMBL/GenBank/DDBJ whole genome shotgun (WGS) entry which is preliminary data.</text>
</comment>
<dbReference type="PANTHER" id="PTHR13420">
    <property type="entry name" value="UPF0235 PROTEIN C15ORF40"/>
    <property type="match status" value="1"/>
</dbReference>
<dbReference type="EMBL" id="QGML01001110">
    <property type="protein sequence ID" value="TVY89771.1"/>
    <property type="molecule type" value="Genomic_DNA"/>
</dbReference>
<comment type="similarity">
    <text evidence="1">Belongs to the UPF0235 family.</text>
</comment>
<dbReference type="PANTHER" id="PTHR13420:SF7">
    <property type="entry name" value="UPF0235 PROTEIN C15ORF40"/>
    <property type="match status" value="1"/>
</dbReference>
<dbReference type="Pfam" id="PF02594">
    <property type="entry name" value="DUF167"/>
    <property type="match status" value="1"/>
</dbReference>
<dbReference type="GO" id="GO:0005737">
    <property type="term" value="C:cytoplasm"/>
    <property type="evidence" value="ECO:0007669"/>
    <property type="project" value="TreeGrafter"/>
</dbReference>
<evidence type="ECO:0000256" key="1">
    <source>
        <dbReference type="ARBA" id="ARBA00010364"/>
    </source>
</evidence>
<dbReference type="AlphaFoldDB" id="A0A559M9Y7"/>
<reference evidence="2 3" key="1">
    <citation type="submission" date="2018-05" db="EMBL/GenBank/DDBJ databases">
        <title>Genome sequencing and assembly of the regulated plant pathogen Lachnellula willkommii and related sister species for the development of diagnostic species identification markers.</title>
        <authorList>
            <person name="Giroux E."/>
            <person name="Bilodeau G."/>
        </authorList>
    </citation>
    <scope>NUCLEOTIDE SEQUENCE [LARGE SCALE GENOMIC DNA]</scope>
    <source>
        <strain evidence="2 3">CBS 172.35</strain>
    </source>
</reference>
<gene>
    <name evidence="2" type="ORF">LAWI1_G002512</name>
</gene>
<dbReference type="SMART" id="SM01152">
    <property type="entry name" value="DUF167"/>
    <property type="match status" value="1"/>
</dbReference>
<sequence>MASLLAIRHVASSSKSALGYIYLQCHVKPGASKQREGIASVSENVIEVCVSAQAREGESNKAVREVLSSVSLSTVQDEIVLKCPKSDVEIVRGMKSRNKTVAIGGIDTKGDEEKCISGIRERLENAVDD</sequence>
<proteinExistence type="inferred from homology"/>